<proteinExistence type="predicted"/>
<evidence type="ECO:0000313" key="2">
    <source>
        <dbReference type="EMBL" id="EEH52136.1"/>
    </source>
</evidence>
<keyword evidence="3" id="KW-1185">Reference proteome</keyword>
<reference evidence="2 3" key="1">
    <citation type="journal article" date="2009" name="Science">
        <title>Green evolution and dynamic adaptations revealed by genomes of the marine picoeukaryotes Micromonas.</title>
        <authorList>
            <person name="Worden A.Z."/>
            <person name="Lee J.H."/>
            <person name="Mock T."/>
            <person name="Rouze P."/>
            <person name="Simmons M.P."/>
            <person name="Aerts A.L."/>
            <person name="Allen A.E."/>
            <person name="Cuvelier M.L."/>
            <person name="Derelle E."/>
            <person name="Everett M.V."/>
            <person name="Foulon E."/>
            <person name="Grimwood J."/>
            <person name="Gundlach H."/>
            <person name="Henrissat B."/>
            <person name="Napoli C."/>
            <person name="McDonald S.M."/>
            <person name="Parker M.S."/>
            <person name="Rombauts S."/>
            <person name="Salamov A."/>
            <person name="Von Dassow P."/>
            <person name="Badger J.H."/>
            <person name="Coutinho P.M."/>
            <person name="Demir E."/>
            <person name="Dubchak I."/>
            <person name="Gentemann C."/>
            <person name="Eikrem W."/>
            <person name="Gready J.E."/>
            <person name="John U."/>
            <person name="Lanier W."/>
            <person name="Lindquist E.A."/>
            <person name="Lucas S."/>
            <person name="Mayer K.F."/>
            <person name="Moreau H."/>
            <person name="Not F."/>
            <person name="Otillar R."/>
            <person name="Panaud O."/>
            <person name="Pangilinan J."/>
            <person name="Paulsen I."/>
            <person name="Piegu B."/>
            <person name="Poliakov A."/>
            <person name="Robbens S."/>
            <person name="Schmutz J."/>
            <person name="Toulza E."/>
            <person name="Wyss T."/>
            <person name="Zelensky A."/>
            <person name="Zhou K."/>
            <person name="Armbrust E.V."/>
            <person name="Bhattacharya D."/>
            <person name="Goodenough U.W."/>
            <person name="Van de Peer Y."/>
            <person name="Grigoriev I.V."/>
        </authorList>
    </citation>
    <scope>NUCLEOTIDE SEQUENCE [LARGE SCALE GENOMIC DNA]</scope>
    <source>
        <strain evidence="2 3">CCMP1545</strain>
    </source>
</reference>
<organism evidence="3">
    <name type="scientific">Micromonas pusilla (strain CCMP1545)</name>
    <name type="common">Picoplanktonic green alga</name>
    <dbReference type="NCBI Taxonomy" id="564608"/>
    <lineage>
        <taxon>Eukaryota</taxon>
        <taxon>Viridiplantae</taxon>
        <taxon>Chlorophyta</taxon>
        <taxon>Mamiellophyceae</taxon>
        <taxon>Mamiellales</taxon>
        <taxon>Mamiellaceae</taxon>
        <taxon>Micromonas</taxon>
    </lineage>
</organism>
<sequence length="266" mass="28847">MATTSLLLPVLAAAATPRASSLRARLLPTRLDVRRAAPAKKRATSLVPRVGDDEIRDVVNDAAAVPPDVSPEDFNAFYRLLDSADAEQVEAKVKALVEGGGLTEGVLKAAFATLEQAQSRNDKPEIVASLQGLANYLLEAFQASQPVPPALMLVDQLVQLMKPPGPGADDENATILKNAIREKVMENDAPVMSLDEFIANVDDFIGNMSRQDEEFERDCETMIAKGELQSAEDKEKLEQFKAMRLGAKTQMLQVAMACKDLRKEGA</sequence>
<dbReference type="GeneID" id="9689025"/>
<accession>C1N6N5</accession>
<dbReference type="Proteomes" id="UP000001876">
    <property type="component" value="Unassembled WGS sequence"/>
</dbReference>
<feature type="signal peptide" evidence="1">
    <location>
        <begin position="1"/>
        <end position="21"/>
    </location>
</feature>
<dbReference type="EMBL" id="GG663749">
    <property type="protein sequence ID" value="EEH52136.1"/>
    <property type="molecule type" value="Genomic_DNA"/>
</dbReference>
<name>C1N6N5_MICPC</name>
<dbReference type="OrthoDB" id="497854at2759"/>
<keyword evidence="1" id="KW-0732">Signal</keyword>
<feature type="chain" id="PRO_5002912336" evidence="1">
    <location>
        <begin position="22"/>
        <end position="266"/>
    </location>
</feature>
<evidence type="ECO:0000256" key="1">
    <source>
        <dbReference type="SAM" id="SignalP"/>
    </source>
</evidence>
<gene>
    <name evidence="2" type="ORF">MICPUCDRAFT_42906</name>
</gene>
<dbReference type="OMA" id="MLCIRDI"/>
<protein>
    <submittedName>
        <fullName evidence="2">Predicted protein</fullName>
    </submittedName>
</protein>
<dbReference type="KEGG" id="mpp:MICPUCDRAFT_42906"/>
<dbReference type="AlphaFoldDB" id="C1N6N5"/>
<dbReference type="RefSeq" id="XP_003063763.1">
    <property type="nucleotide sequence ID" value="XM_003063717.1"/>
</dbReference>
<evidence type="ECO:0000313" key="3">
    <source>
        <dbReference type="Proteomes" id="UP000001876"/>
    </source>
</evidence>